<dbReference type="Gene3D" id="3.30.1240.10">
    <property type="match status" value="1"/>
</dbReference>
<dbReference type="AlphaFoldDB" id="A0A9D2F185"/>
<dbReference type="PANTHER" id="PTHR10000">
    <property type="entry name" value="PHOSPHOSERINE PHOSPHATASE"/>
    <property type="match status" value="1"/>
</dbReference>
<keyword evidence="1" id="KW-0378">Hydrolase</keyword>
<accession>A0A9D2F185</accession>
<dbReference type="GO" id="GO:0005829">
    <property type="term" value="C:cytosol"/>
    <property type="evidence" value="ECO:0007669"/>
    <property type="project" value="TreeGrafter"/>
</dbReference>
<dbReference type="EMBL" id="DXBO01000017">
    <property type="protein sequence ID" value="HIZ47295.1"/>
    <property type="molecule type" value="Genomic_DNA"/>
</dbReference>
<gene>
    <name evidence="1" type="ORF">H9810_01060</name>
</gene>
<dbReference type="InterPro" id="IPR036412">
    <property type="entry name" value="HAD-like_sf"/>
</dbReference>
<dbReference type="Gene3D" id="3.40.50.1000">
    <property type="entry name" value="HAD superfamily/HAD-like"/>
    <property type="match status" value="1"/>
</dbReference>
<evidence type="ECO:0000313" key="2">
    <source>
        <dbReference type="Proteomes" id="UP000824031"/>
    </source>
</evidence>
<protein>
    <submittedName>
        <fullName evidence="1">Cof-type HAD-IIB family hydrolase</fullName>
    </submittedName>
</protein>
<dbReference type="PANTHER" id="PTHR10000:SF53">
    <property type="entry name" value="5-AMINO-6-(5-PHOSPHO-D-RIBITYLAMINO)URACIL PHOSPHATASE YBJI-RELATED"/>
    <property type="match status" value="1"/>
</dbReference>
<organism evidence="1 2">
    <name type="scientific">Candidatus Gemmiger excrementavium</name>
    <dbReference type="NCBI Taxonomy" id="2838608"/>
    <lineage>
        <taxon>Bacteria</taxon>
        <taxon>Bacillati</taxon>
        <taxon>Bacillota</taxon>
        <taxon>Clostridia</taxon>
        <taxon>Eubacteriales</taxon>
        <taxon>Gemmiger</taxon>
    </lineage>
</organism>
<proteinExistence type="predicted"/>
<dbReference type="GO" id="GO:0016791">
    <property type="term" value="F:phosphatase activity"/>
    <property type="evidence" value="ECO:0007669"/>
    <property type="project" value="TreeGrafter"/>
</dbReference>
<evidence type="ECO:0000313" key="1">
    <source>
        <dbReference type="EMBL" id="HIZ47295.1"/>
    </source>
</evidence>
<name>A0A9D2F185_9FIRM</name>
<comment type="caution">
    <text evidence="1">The sequence shown here is derived from an EMBL/GenBank/DDBJ whole genome shotgun (WGS) entry which is preliminary data.</text>
</comment>
<dbReference type="GO" id="GO:0000287">
    <property type="term" value="F:magnesium ion binding"/>
    <property type="evidence" value="ECO:0007669"/>
    <property type="project" value="TreeGrafter"/>
</dbReference>
<dbReference type="PROSITE" id="PS01229">
    <property type="entry name" value="COF_2"/>
    <property type="match status" value="1"/>
</dbReference>
<dbReference type="Proteomes" id="UP000824031">
    <property type="component" value="Unassembled WGS sequence"/>
</dbReference>
<reference evidence="1" key="1">
    <citation type="journal article" date="2021" name="PeerJ">
        <title>Extensive microbial diversity within the chicken gut microbiome revealed by metagenomics and culture.</title>
        <authorList>
            <person name="Gilroy R."/>
            <person name="Ravi A."/>
            <person name="Getino M."/>
            <person name="Pursley I."/>
            <person name="Horton D.L."/>
            <person name="Alikhan N.F."/>
            <person name="Baker D."/>
            <person name="Gharbi K."/>
            <person name="Hall N."/>
            <person name="Watson M."/>
            <person name="Adriaenssens E.M."/>
            <person name="Foster-Nyarko E."/>
            <person name="Jarju S."/>
            <person name="Secka A."/>
            <person name="Antonio M."/>
            <person name="Oren A."/>
            <person name="Chaudhuri R.R."/>
            <person name="La Ragione R."/>
            <person name="Hildebrand F."/>
            <person name="Pallen M.J."/>
        </authorList>
    </citation>
    <scope>NUCLEOTIDE SEQUENCE</scope>
    <source>
        <strain evidence="1">3436</strain>
    </source>
</reference>
<dbReference type="SUPFAM" id="SSF56784">
    <property type="entry name" value="HAD-like"/>
    <property type="match status" value="1"/>
</dbReference>
<dbReference type="Pfam" id="PF08282">
    <property type="entry name" value="Hydrolase_3"/>
    <property type="match status" value="1"/>
</dbReference>
<sequence>MSVKMICSDLDGTLLQYGKKTLEPLIFAQIEALADRGILFCPASGRQYTSLRALFAPVADRCAFLCENGGVLYKEETCIGKTPMPRALAEEIARDLWERSEGEGEVMLSGQNCAYLMERGLGMLDRIKFIGNRYRIIRDPADVPEDIVKVSVYLHEGVGPYVDRFVPRWQQANCAVAGPYWIDTTLANKGTGVRALCTALGIDPAEVLAFGDNYNDTAMLDLVGYPYIMDGAAEPLRARYPRHTPRPEAVLARLLDGTL</sequence>
<dbReference type="InterPro" id="IPR023214">
    <property type="entry name" value="HAD_sf"/>
</dbReference>
<reference evidence="1" key="2">
    <citation type="submission" date="2021-04" db="EMBL/GenBank/DDBJ databases">
        <authorList>
            <person name="Gilroy R."/>
        </authorList>
    </citation>
    <scope>NUCLEOTIDE SEQUENCE</scope>
    <source>
        <strain evidence="1">3436</strain>
    </source>
</reference>